<proteinExistence type="predicted"/>
<sequence length="191" mass="21373">MLLLTRGPGCSVLSVRGPEEFTYNSYNSSIPLLHLNPYTWMQAASIIYVDAPIGTGFRTCRQQETYQFLLKWSVKHPQYVTNILYIGGDSYSGIPLTMIVQKVFDGNANRLRPYLNIQGYVLGNRKTDDYVDDNSQVPFAYQVTLISKELYEDIVEACGGDFVNVNTSNEACKIDLDAIDQVHGNAPLSLS</sequence>
<organism evidence="1 2">
    <name type="scientific">Melastoma candidum</name>
    <dbReference type="NCBI Taxonomy" id="119954"/>
    <lineage>
        <taxon>Eukaryota</taxon>
        <taxon>Viridiplantae</taxon>
        <taxon>Streptophyta</taxon>
        <taxon>Embryophyta</taxon>
        <taxon>Tracheophyta</taxon>
        <taxon>Spermatophyta</taxon>
        <taxon>Magnoliopsida</taxon>
        <taxon>eudicotyledons</taxon>
        <taxon>Gunneridae</taxon>
        <taxon>Pentapetalae</taxon>
        <taxon>rosids</taxon>
        <taxon>malvids</taxon>
        <taxon>Myrtales</taxon>
        <taxon>Melastomataceae</taxon>
        <taxon>Melastomatoideae</taxon>
        <taxon>Melastomateae</taxon>
        <taxon>Melastoma</taxon>
    </lineage>
</organism>
<reference evidence="2" key="1">
    <citation type="journal article" date="2023" name="Front. Plant Sci.">
        <title>Chromosomal-level genome assembly of Melastoma candidum provides insights into trichome evolution.</title>
        <authorList>
            <person name="Zhong Y."/>
            <person name="Wu W."/>
            <person name="Sun C."/>
            <person name="Zou P."/>
            <person name="Liu Y."/>
            <person name="Dai S."/>
            <person name="Zhou R."/>
        </authorList>
    </citation>
    <scope>NUCLEOTIDE SEQUENCE [LARGE SCALE GENOMIC DNA]</scope>
</reference>
<evidence type="ECO:0000313" key="2">
    <source>
        <dbReference type="Proteomes" id="UP001057402"/>
    </source>
</evidence>
<accession>A0ACB9RFG8</accession>
<protein>
    <submittedName>
        <fullName evidence="1">Uncharacterized protein</fullName>
    </submittedName>
</protein>
<name>A0ACB9RFG8_9MYRT</name>
<dbReference type="Proteomes" id="UP001057402">
    <property type="component" value="Chromosome 4"/>
</dbReference>
<gene>
    <name evidence="1" type="ORF">MLD38_014893</name>
</gene>
<comment type="caution">
    <text evidence="1">The sequence shown here is derived from an EMBL/GenBank/DDBJ whole genome shotgun (WGS) entry which is preliminary data.</text>
</comment>
<keyword evidence="2" id="KW-1185">Reference proteome</keyword>
<evidence type="ECO:0000313" key="1">
    <source>
        <dbReference type="EMBL" id="KAI4377228.1"/>
    </source>
</evidence>
<dbReference type="EMBL" id="CM042883">
    <property type="protein sequence ID" value="KAI4377228.1"/>
    <property type="molecule type" value="Genomic_DNA"/>
</dbReference>